<sequence length="49" mass="5471">MAGPNTRDPADQWCNFITQSDHSVTQSQTFAFVGLAPLLRSSQKNEFNN</sequence>
<organism evidence="1">
    <name type="scientific">Anguilla anguilla</name>
    <name type="common">European freshwater eel</name>
    <name type="synonym">Muraena anguilla</name>
    <dbReference type="NCBI Taxonomy" id="7936"/>
    <lineage>
        <taxon>Eukaryota</taxon>
        <taxon>Metazoa</taxon>
        <taxon>Chordata</taxon>
        <taxon>Craniata</taxon>
        <taxon>Vertebrata</taxon>
        <taxon>Euteleostomi</taxon>
        <taxon>Actinopterygii</taxon>
        <taxon>Neopterygii</taxon>
        <taxon>Teleostei</taxon>
        <taxon>Anguilliformes</taxon>
        <taxon>Anguillidae</taxon>
        <taxon>Anguilla</taxon>
    </lineage>
</organism>
<dbReference type="EMBL" id="GBXM01085637">
    <property type="protein sequence ID" value="JAH22940.1"/>
    <property type="molecule type" value="Transcribed_RNA"/>
</dbReference>
<reference evidence="1" key="1">
    <citation type="submission" date="2014-11" db="EMBL/GenBank/DDBJ databases">
        <authorList>
            <person name="Amaro Gonzalez C."/>
        </authorList>
    </citation>
    <scope>NUCLEOTIDE SEQUENCE</scope>
</reference>
<accession>A0A0E9R395</accession>
<name>A0A0E9R395_ANGAN</name>
<proteinExistence type="predicted"/>
<dbReference type="AlphaFoldDB" id="A0A0E9R395"/>
<evidence type="ECO:0000313" key="1">
    <source>
        <dbReference type="EMBL" id="JAH22940.1"/>
    </source>
</evidence>
<reference evidence="1" key="2">
    <citation type="journal article" date="2015" name="Fish Shellfish Immunol.">
        <title>Early steps in the European eel (Anguilla anguilla)-Vibrio vulnificus interaction in the gills: Role of the RtxA13 toxin.</title>
        <authorList>
            <person name="Callol A."/>
            <person name="Pajuelo D."/>
            <person name="Ebbesson L."/>
            <person name="Teles M."/>
            <person name="MacKenzie S."/>
            <person name="Amaro C."/>
        </authorList>
    </citation>
    <scope>NUCLEOTIDE SEQUENCE</scope>
</reference>
<protein>
    <submittedName>
        <fullName evidence="1">Uncharacterized protein</fullName>
    </submittedName>
</protein>